<sequence length="111" mass="12789">MVHFDDPNGNQKFNNLMNLEHERLGESWTHVSNFQEHSLIIVSHFLETQLSVENLINLFPPENTSVKIFTILNSQCEAFHSLVITLVTSRSFAKATENNYSEPFQILKTLL</sequence>
<dbReference type="EnsemblMetazoa" id="tetur15g00040.1">
    <property type="protein sequence ID" value="tetur15g00040.1"/>
    <property type="gene ID" value="tetur15g00040"/>
</dbReference>
<dbReference type="HOGENOM" id="CLU_2161569_0_0_1"/>
<evidence type="ECO:0000313" key="1">
    <source>
        <dbReference type="EnsemblMetazoa" id="tetur15g00040.1"/>
    </source>
</evidence>
<dbReference type="Proteomes" id="UP000015104">
    <property type="component" value="Unassembled WGS sequence"/>
</dbReference>
<reference evidence="2" key="1">
    <citation type="submission" date="2011-08" db="EMBL/GenBank/DDBJ databases">
        <authorList>
            <person name="Rombauts S."/>
        </authorList>
    </citation>
    <scope>NUCLEOTIDE SEQUENCE</scope>
    <source>
        <strain evidence="2">London</strain>
    </source>
</reference>
<organism evidence="1 2">
    <name type="scientific">Tetranychus urticae</name>
    <name type="common">Two-spotted spider mite</name>
    <dbReference type="NCBI Taxonomy" id="32264"/>
    <lineage>
        <taxon>Eukaryota</taxon>
        <taxon>Metazoa</taxon>
        <taxon>Ecdysozoa</taxon>
        <taxon>Arthropoda</taxon>
        <taxon>Chelicerata</taxon>
        <taxon>Arachnida</taxon>
        <taxon>Acari</taxon>
        <taxon>Acariformes</taxon>
        <taxon>Trombidiformes</taxon>
        <taxon>Prostigmata</taxon>
        <taxon>Eleutherengona</taxon>
        <taxon>Raphignathae</taxon>
        <taxon>Tetranychoidea</taxon>
        <taxon>Tetranychidae</taxon>
        <taxon>Tetranychus</taxon>
    </lineage>
</organism>
<name>T1KM21_TETUR</name>
<dbReference type="AlphaFoldDB" id="T1KM21"/>
<accession>T1KM21</accession>
<keyword evidence="2" id="KW-1185">Reference proteome</keyword>
<evidence type="ECO:0000313" key="2">
    <source>
        <dbReference type="Proteomes" id="UP000015104"/>
    </source>
</evidence>
<protein>
    <submittedName>
        <fullName evidence="1">Uncharacterized protein</fullName>
    </submittedName>
</protein>
<proteinExistence type="predicted"/>
<reference evidence="1" key="2">
    <citation type="submission" date="2015-06" db="UniProtKB">
        <authorList>
            <consortium name="EnsemblMetazoa"/>
        </authorList>
    </citation>
    <scope>IDENTIFICATION</scope>
</reference>
<dbReference type="EMBL" id="CAEY01000235">
    <property type="status" value="NOT_ANNOTATED_CDS"/>
    <property type="molecule type" value="Genomic_DNA"/>
</dbReference>